<keyword evidence="1" id="KW-0472">Membrane</keyword>
<proteinExistence type="predicted"/>
<dbReference type="Proteomes" id="UP000092213">
    <property type="component" value="Chromosome"/>
</dbReference>
<protein>
    <submittedName>
        <fullName evidence="3">DUF3309 domain-containing protein</fullName>
    </submittedName>
</protein>
<evidence type="ECO:0000313" key="4">
    <source>
        <dbReference type="Proteomes" id="UP000091897"/>
    </source>
</evidence>
<dbReference type="STRING" id="463025.BAU08_09165"/>
<dbReference type="Pfam" id="PF11752">
    <property type="entry name" value="DUF3309"/>
    <property type="match status" value="1"/>
</dbReference>
<sequence length="52" mass="5522">MTLGTILLIVLILLLIGALPTWPHSRAWGYYPSGGLGLVLIIVIILLLVGAI</sequence>
<keyword evidence="4" id="KW-1185">Reference proteome</keyword>
<feature type="transmembrane region" description="Helical" evidence="1">
    <location>
        <begin position="28"/>
        <end position="49"/>
    </location>
</feature>
<dbReference type="RefSeq" id="WP_066347345.1">
    <property type="nucleotide sequence ID" value="NZ_CBCSFJ010000005.1"/>
</dbReference>
<dbReference type="EMBL" id="CP016171">
    <property type="protein sequence ID" value="ANN71479.1"/>
    <property type="molecule type" value="Genomic_DNA"/>
</dbReference>
<accession>A0A193FWS4</accession>
<name>A0A193FWS4_9BORD</name>
<evidence type="ECO:0000313" key="2">
    <source>
        <dbReference type="EMBL" id="ANN66399.1"/>
    </source>
</evidence>
<dbReference type="KEGG" id="bbro:BAU06_08945"/>
<organism evidence="3 5">
    <name type="scientific">Bordetella bronchialis</name>
    <dbReference type="NCBI Taxonomy" id="463025"/>
    <lineage>
        <taxon>Bacteria</taxon>
        <taxon>Pseudomonadati</taxon>
        <taxon>Pseudomonadota</taxon>
        <taxon>Betaproteobacteria</taxon>
        <taxon>Burkholderiales</taxon>
        <taxon>Alcaligenaceae</taxon>
        <taxon>Bordetella</taxon>
    </lineage>
</organism>
<evidence type="ECO:0000256" key="1">
    <source>
        <dbReference type="SAM" id="Phobius"/>
    </source>
</evidence>
<keyword evidence="1" id="KW-1133">Transmembrane helix</keyword>
<dbReference type="Proteomes" id="UP000091897">
    <property type="component" value="Chromosome"/>
</dbReference>
<gene>
    <name evidence="2" type="ORF">BAU06_08945</name>
    <name evidence="3" type="ORF">BAU08_09165</name>
</gene>
<keyword evidence="1" id="KW-0812">Transmembrane</keyword>
<dbReference type="EMBL" id="CP016170">
    <property type="protein sequence ID" value="ANN66399.1"/>
    <property type="molecule type" value="Genomic_DNA"/>
</dbReference>
<reference evidence="4 5" key="1">
    <citation type="submission" date="2016-06" db="EMBL/GenBank/DDBJ databases">
        <title>Complete genome sequences of Bordetella bronchialis and Bordetella flabilis.</title>
        <authorList>
            <person name="LiPuma J.J."/>
            <person name="Spilker T."/>
        </authorList>
    </citation>
    <scope>NUCLEOTIDE SEQUENCE [LARGE SCALE GENOMIC DNA]</scope>
    <source>
        <strain evidence="3 5">AU17976</strain>
        <strain evidence="2 4">AU3182</strain>
    </source>
</reference>
<evidence type="ECO:0000313" key="3">
    <source>
        <dbReference type="EMBL" id="ANN71479.1"/>
    </source>
</evidence>
<dbReference type="AlphaFoldDB" id="A0A193FWS4"/>
<dbReference type="InterPro" id="IPR021738">
    <property type="entry name" value="DUF3309"/>
</dbReference>
<evidence type="ECO:0000313" key="5">
    <source>
        <dbReference type="Proteomes" id="UP000092213"/>
    </source>
</evidence>